<evidence type="ECO:0000313" key="4">
    <source>
        <dbReference type="Proteomes" id="UP000274504"/>
    </source>
</evidence>
<organism evidence="6">
    <name type="scientific">Hymenolepis diminuta</name>
    <name type="common">Rat tapeworm</name>
    <dbReference type="NCBI Taxonomy" id="6216"/>
    <lineage>
        <taxon>Eukaryota</taxon>
        <taxon>Metazoa</taxon>
        <taxon>Spiralia</taxon>
        <taxon>Lophotrochozoa</taxon>
        <taxon>Platyhelminthes</taxon>
        <taxon>Cestoda</taxon>
        <taxon>Eucestoda</taxon>
        <taxon>Cyclophyllidea</taxon>
        <taxon>Hymenolepididae</taxon>
        <taxon>Hymenolepis</taxon>
    </lineage>
</organism>
<gene>
    <name evidence="2" type="ORF">HDID_LOCUS3947</name>
    <name evidence="3" type="ORF">WMSIL1_LOCUS1875</name>
</gene>
<dbReference type="Proteomes" id="UP000321570">
    <property type="component" value="Unassembled WGS sequence"/>
</dbReference>
<feature type="compositionally biased region" description="Basic and acidic residues" evidence="1">
    <location>
        <begin position="1"/>
        <end position="21"/>
    </location>
</feature>
<evidence type="ECO:0000313" key="2">
    <source>
        <dbReference type="EMBL" id="VDL41396.1"/>
    </source>
</evidence>
<proteinExistence type="predicted"/>
<feature type="compositionally biased region" description="Basic and acidic residues" evidence="1">
    <location>
        <begin position="51"/>
        <end position="67"/>
    </location>
</feature>
<keyword evidence="5" id="KW-1185">Reference proteome</keyword>
<feature type="region of interest" description="Disordered" evidence="1">
    <location>
        <begin position="1"/>
        <end position="35"/>
    </location>
</feature>
<dbReference type="WBParaSite" id="HDID_0000394901-mRNA-1">
    <property type="protein sequence ID" value="HDID_0000394901-mRNA-1"/>
    <property type="gene ID" value="HDID_0000394901"/>
</dbReference>
<dbReference type="AlphaFoldDB" id="A0A0R3SGC9"/>
<dbReference type="Proteomes" id="UP000274504">
    <property type="component" value="Unassembled WGS sequence"/>
</dbReference>
<name>A0A0R3SGC9_HYMDI</name>
<sequence length="111" mass="12680">MKRNENPHKSSYESVTKTDRKKEKKRKQHPELVSTMVIRSNPLSKVNIVGKTEDGDLPSKLKMKEDSLPDSYSGVRRECPEPREGKRTGLTKREESRAKGAELLDGLMRTL</sequence>
<evidence type="ECO:0000313" key="5">
    <source>
        <dbReference type="Proteomes" id="UP000321570"/>
    </source>
</evidence>
<evidence type="ECO:0000313" key="3">
    <source>
        <dbReference type="EMBL" id="VUZ40919.1"/>
    </source>
</evidence>
<feature type="compositionally biased region" description="Basic and acidic residues" evidence="1">
    <location>
        <begin position="75"/>
        <end position="102"/>
    </location>
</feature>
<evidence type="ECO:0000313" key="6">
    <source>
        <dbReference type="WBParaSite" id="HDID_0000394901-mRNA-1"/>
    </source>
</evidence>
<accession>A0A0R3SGC9</accession>
<protein>
    <submittedName>
        <fullName evidence="6">Ovule protein</fullName>
    </submittedName>
</protein>
<feature type="region of interest" description="Disordered" evidence="1">
    <location>
        <begin position="48"/>
        <end position="111"/>
    </location>
</feature>
<dbReference type="EMBL" id="UYSG01001338">
    <property type="protein sequence ID" value="VDL41396.1"/>
    <property type="molecule type" value="Genomic_DNA"/>
</dbReference>
<reference evidence="6" key="1">
    <citation type="submission" date="2017-02" db="UniProtKB">
        <authorList>
            <consortium name="WormBaseParasite"/>
        </authorList>
    </citation>
    <scope>IDENTIFICATION</scope>
</reference>
<dbReference type="EMBL" id="CABIJS010000044">
    <property type="protein sequence ID" value="VUZ40919.1"/>
    <property type="molecule type" value="Genomic_DNA"/>
</dbReference>
<reference evidence="3 5" key="3">
    <citation type="submission" date="2019-07" db="EMBL/GenBank/DDBJ databases">
        <authorList>
            <person name="Jastrzebski P J."/>
            <person name="Paukszto L."/>
            <person name="Jastrzebski P J."/>
        </authorList>
    </citation>
    <scope>NUCLEOTIDE SEQUENCE [LARGE SCALE GENOMIC DNA]</scope>
    <source>
        <strain evidence="3 5">WMS-il1</strain>
    </source>
</reference>
<reference evidence="2 4" key="2">
    <citation type="submission" date="2018-11" db="EMBL/GenBank/DDBJ databases">
        <authorList>
            <consortium name="Pathogen Informatics"/>
        </authorList>
    </citation>
    <scope>NUCLEOTIDE SEQUENCE [LARGE SCALE GENOMIC DNA]</scope>
</reference>
<evidence type="ECO:0000256" key="1">
    <source>
        <dbReference type="SAM" id="MobiDB-lite"/>
    </source>
</evidence>